<reference evidence="2 3" key="1">
    <citation type="journal article" date="2012" name="Genome Biol.">
        <title>Sequencing three crocodilian genomes to illuminate the evolution of archosaurs and amniotes.</title>
        <authorList>
            <person name="St John J.A."/>
            <person name="Braun E.L."/>
            <person name="Isberg S.R."/>
            <person name="Miles L.G."/>
            <person name="Chong A.Y."/>
            <person name="Gongora J."/>
            <person name="Dalzell P."/>
            <person name="Moran C."/>
            <person name="Bed'hom B."/>
            <person name="Abzhanov A."/>
            <person name="Burgess S.C."/>
            <person name="Cooksey A.M."/>
            <person name="Castoe T.A."/>
            <person name="Crawford N.G."/>
            <person name="Densmore L.D."/>
            <person name="Drew J.C."/>
            <person name="Edwards S.V."/>
            <person name="Faircloth B.C."/>
            <person name="Fujita M.K."/>
            <person name="Greenwold M.J."/>
            <person name="Hoffmann F.G."/>
            <person name="Howard J.M."/>
            <person name="Iguchi T."/>
            <person name="Janes D.E."/>
            <person name="Khan S.Y."/>
            <person name="Kohno S."/>
            <person name="de Koning A.J."/>
            <person name="Lance S.L."/>
            <person name="McCarthy F.M."/>
            <person name="McCormack J.E."/>
            <person name="Merchant M.E."/>
            <person name="Peterson D.G."/>
            <person name="Pollock D.D."/>
            <person name="Pourmand N."/>
            <person name="Raney B.J."/>
            <person name="Roessler K.A."/>
            <person name="Sanford J.R."/>
            <person name="Sawyer R.H."/>
            <person name="Schmidt C.J."/>
            <person name="Triplett E.W."/>
            <person name="Tuberville T.D."/>
            <person name="Venegas-Anaya M."/>
            <person name="Howard J.T."/>
            <person name="Jarvis E.D."/>
            <person name="Guillette L.J.Jr."/>
            <person name="Glenn T.C."/>
            <person name="Green R.E."/>
            <person name="Ray D.A."/>
        </authorList>
    </citation>
    <scope>NUCLEOTIDE SEQUENCE [LARGE SCALE GENOMIC DNA]</scope>
    <source>
        <strain evidence="2">KSC_2009_1</strain>
    </source>
</reference>
<evidence type="ECO:0000313" key="2">
    <source>
        <dbReference type="EMBL" id="KYO30921.1"/>
    </source>
</evidence>
<name>A0A151N296_ALLMI</name>
<sequence length="115" mass="11843">MIPSLGPSGPSPGHSAKVKCFAQSASRWKSLRRCHDAGTACSEDMDLGWKRETQSGRGGTGRAWHAGQAFGGLSKTDEDTGAAGKGAPPEIEVDLRPRGDLAACSCHGKSCSTGS</sequence>
<accession>A0A151N296</accession>
<organism evidence="2 3">
    <name type="scientific">Alligator mississippiensis</name>
    <name type="common">American alligator</name>
    <dbReference type="NCBI Taxonomy" id="8496"/>
    <lineage>
        <taxon>Eukaryota</taxon>
        <taxon>Metazoa</taxon>
        <taxon>Chordata</taxon>
        <taxon>Craniata</taxon>
        <taxon>Vertebrata</taxon>
        <taxon>Euteleostomi</taxon>
        <taxon>Archelosauria</taxon>
        <taxon>Archosauria</taxon>
        <taxon>Crocodylia</taxon>
        <taxon>Alligatoridae</taxon>
        <taxon>Alligatorinae</taxon>
        <taxon>Alligator</taxon>
    </lineage>
</organism>
<proteinExistence type="predicted"/>
<evidence type="ECO:0000256" key="1">
    <source>
        <dbReference type="SAM" id="MobiDB-lite"/>
    </source>
</evidence>
<evidence type="ECO:0000313" key="3">
    <source>
        <dbReference type="Proteomes" id="UP000050525"/>
    </source>
</evidence>
<dbReference type="AlphaFoldDB" id="A0A151N296"/>
<comment type="caution">
    <text evidence="2">The sequence shown here is derived from an EMBL/GenBank/DDBJ whole genome shotgun (WGS) entry which is preliminary data.</text>
</comment>
<feature type="region of interest" description="Disordered" evidence="1">
    <location>
        <begin position="52"/>
        <end position="94"/>
    </location>
</feature>
<dbReference type="EMBL" id="AKHW03004113">
    <property type="protein sequence ID" value="KYO30921.1"/>
    <property type="molecule type" value="Genomic_DNA"/>
</dbReference>
<keyword evidence="3" id="KW-1185">Reference proteome</keyword>
<gene>
    <name evidence="2" type="ORF">Y1Q_0016323</name>
</gene>
<protein>
    <submittedName>
        <fullName evidence="2">Uncharacterized protein</fullName>
    </submittedName>
</protein>
<dbReference type="Proteomes" id="UP000050525">
    <property type="component" value="Unassembled WGS sequence"/>
</dbReference>